<dbReference type="EMBL" id="PTPZ01000006">
    <property type="protein sequence ID" value="PPZ90974.1"/>
    <property type="molecule type" value="Genomic_DNA"/>
</dbReference>
<dbReference type="Proteomes" id="UP000238565">
    <property type="component" value="Unassembled WGS sequence"/>
</dbReference>
<dbReference type="RefSeq" id="WP_165785759.1">
    <property type="nucleotide sequence ID" value="NZ_PTPZ01000006.1"/>
</dbReference>
<feature type="non-terminal residue" evidence="1">
    <location>
        <position position="1"/>
    </location>
</feature>
<evidence type="ECO:0000313" key="2">
    <source>
        <dbReference type="Proteomes" id="UP000238565"/>
    </source>
</evidence>
<organism evidence="1 2">
    <name type="scientific">Cloacibacterium normanense</name>
    <dbReference type="NCBI Taxonomy" id="237258"/>
    <lineage>
        <taxon>Bacteria</taxon>
        <taxon>Pseudomonadati</taxon>
        <taxon>Bacteroidota</taxon>
        <taxon>Flavobacteriia</taxon>
        <taxon>Flavobacteriales</taxon>
        <taxon>Weeksellaceae</taxon>
    </lineage>
</organism>
<sequence length="1331" mass="152925">KNERYDSIRILASNPFSFLEGASSGWFIPEQYGITPSELFCKSEFTREHLSNFENLTTGTTFYPPAHYPAHFINGAYYNIKGDFYQSYEMDEDGNIKEVVSKDVMKVDFPINNNVKSLGFSNANTLVITLPQESVWVELELNSYLQDGVRIECKKIILDDLSGNILHEEVIAPDKTLYTRAEILNKKIVIESPKNANGEYDLSKAFSKIEITPQSSSLTTIELIKAEMNQIVERANLNTNGEIAGADLDRYEFLDNELKKLKDKLCVNINSVNINVSQAKFASIQGINTSNCTELEFSAWGYGYKGGAQTLIGNPRLINTQAELNLLYSSFITENGDSYFTPQIDFTNRSVLLLDSAMIYLYDPSVISSNQITINLNKLIRRADGAIDVCYDYSYDYLLNEMPLEGIPTRIYVFETEKIEDGSLLLRNYDCNCIGNSDSLCKEMIPQLLEYGRNSSQNAIIKIINSKEEYYSDYDIYGNLQYNVKYFDIDPETFFDNNSIILINDVLLSVLETNKPNFTKVIFSRESIDSLNGTLNICYDKNTDGSEDGYYLLAINKINIPVNFVLNQKCSCNDSPPPTETCRNLPFRNLIFNLDCRHENYFAKVINNQSEFNLEYGVPVAGPTIDFSSKSVILISFGIHISGEPKYFVNKVVKTDGKVNVCYTNVRDCNYESEQVEMLSYPYILLETDKLPDDFPIELNTNCNCSDTNNIVYNICDFADVIHEELLSNINYNLSFDDNREHFDYFMLRISEYDELTDNLYVIMDKFDWSSQWDDSFGSTLETALFSIKGFVNALKSLGCCIKDESQYSCHTYLQYVKWKTLEDYEYNITIPGIDAVKEDNMQAIDAQTKIVQPIWRPNTKYYIRFKVRDEVDNSKDPNSGIFNYYYGFRTVGPVGHFHKKHKEYLLDETKKDLNINDPNRYKKPEEFTITSLAPYIDYRRSYPNADGNILNAKPLFYGNEQCKINIYFDRPFAYHMLKKWEKYGDLPEYKGAMNIVIKDPVSEDIIPYPLPVELINLGEIPRPLDDGNWKDDNDPRMPLQFKILKKFIESQVKNNPNVNCTFHTGNPIAPKSPKAYSYEVKLTNLKPSKLYTAMVYNAFDDNADNEFNAQVDSSGNIIYEENQLVHQYVFATSRYANFRNQVMSYWLENKDENGVVISRKQAVFNIDLDLTDSQVNNAYTLVSGSSNTQTEILAKQYIDEFDRVLEGVLGMKPLDPPTCTDFVTIRNKNGEAIAILIRNPEPFNDPKISREDIANTIQVMRNGTENIKFKKLFSKDYSQVLIMHKTKVIEEKSLVFKFLYKTWNPENREYEINITDTNSTVVTDSIIINN</sequence>
<protein>
    <submittedName>
        <fullName evidence="1">Uncharacterized protein</fullName>
    </submittedName>
</protein>
<comment type="caution">
    <text evidence="1">The sequence shown here is derived from an EMBL/GenBank/DDBJ whole genome shotgun (WGS) entry which is preliminary data.</text>
</comment>
<reference evidence="1 2" key="1">
    <citation type="submission" date="2018-02" db="EMBL/GenBank/DDBJ databases">
        <title>Draft genome sequence of bacterial isolates from marine environment.</title>
        <authorList>
            <person name="Singh S.K."/>
            <person name="Hill R."/>
            <person name="Major S."/>
            <person name="Cai H."/>
            <person name="Li Y."/>
        </authorList>
    </citation>
    <scope>NUCLEOTIDE SEQUENCE [LARGE SCALE GENOMIC DNA]</scope>
    <source>
        <strain evidence="1 2">IMET F</strain>
    </source>
</reference>
<gene>
    <name evidence="1" type="ORF">C3729_09845</name>
</gene>
<name>A0A2S7I337_9FLAO</name>
<evidence type="ECO:0000313" key="1">
    <source>
        <dbReference type="EMBL" id="PPZ90974.1"/>
    </source>
</evidence>
<accession>A0A2S7I337</accession>
<proteinExistence type="predicted"/>